<proteinExistence type="predicted"/>
<dbReference type="InterPro" id="IPR008278">
    <property type="entry name" value="4-PPantetheinyl_Trfase_dom"/>
</dbReference>
<dbReference type="Gene3D" id="3.90.470.20">
    <property type="entry name" value="4'-phosphopantetheinyl transferase domain"/>
    <property type="match status" value="1"/>
</dbReference>
<keyword evidence="1 3" id="KW-0808">Transferase</keyword>
<evidence type="ECO:0000259" key="2">
    <source>
        <dbReference type="Pfam" id="PF01648"/>
    </source>
</evidence>
<accession>A0A5J5FXY6</accession>
<evidence type="ECO:0000256" key="1">
    <source>
        <dbReference type="ARBA" id="ARBA00022679"/>
    </source>
</evidence>
<sequence>MIHPVLIEMDAMPAIEAEDTLSRTEMDIYRNMVNEGRRREFLYGRYAIKKSLLEHFIGEQKAFDQITVDYGVLRYPILRDHVVEVGLSHSKQYILAVLYTKDQLVGVDVETIRDGIPVDDMLSEAEQALIAQAGFREAFGYMFFSCKEALGKALRMGLLADYPVYEISGIARDGRFQRSVYRLKFAWFPFLTGYCFMKNEMEICSIVVPAKMDIEAALAALMAS</sequence>
<dbReference type="AlphaFoldDB" id="A0A5J5FXY6"/>
<dbReference type="SUPFAM" id="SSF56214">
    <property type="entry name" value="4'-phosphopantetheinyl transferase"/>
    <property type="match status" value="2"/>
</dbReference>
<comment type="caution">
    <text evidence="3">The sequence shown here is derived from an EMBL/GenBank/DDBJ whole genome shotgun (WGS) entry which is preliminary data.</text>
</comment>
<dbReference type="GO" id="GO:0000287">
    <property type="term" value="F:magnesium ion binding"/>
    <property type="evidence" value="ECO:0007669"/>
    <property type="project" value="InterPro"/>
</dbReference>
<evidence type="ECO:0000313" key="4">
    <source>
        <dbReference type="Proteomes" id="UP000367750"/>
    </source>
</evidence>
<dbReference type="RefSeq" id="WP_150459339.1">
    <property type="nucleotide sequence ID" value="NZ_VYKK01000026.1"/>
</dbReference>
<dbReference type="Proteomes" id="UP000367750">
    <property type="component" value="Unassembled WGS sequence"/>
</dbReference>
<dbReference type="EMBL" id="VYKK01000026">
    <property type="protein sequence ID" value="KAA8998809.1"/>
    <property type="molecule type" value="Genomic_DNA"/>
</dbReference>
<protein>
    <submittedName>
        <fullName evidence="3">4'-phosphopantetheinyl transferase superfamily protein</fullName>
    </submittedName>
</protein>
<reference evidence="3 4" key="1">
    <citation type="submission" date="2019-09" db="EMBL/GenBank/DDBJ databases">
        <title>Bacillus ochoae sp. nov., Paenibacillus whitsoniae sp. nov., Paenibacillus spiritus sp. nov. Isolated from the Mars Exploration Rover during spacecraft assembly.</title>
        <authorList>
            <person name="Seuylemezian A."/>
            <person name="Vaishampayan P."/>
        </authorList>
    </citation>
    <scope>NUCLEOTIDE SEQUENCE [LARGE SCALE GENOMIC DNA]</scope>
    <source>
        <strain evidence="3 4">MER_111</strain>
    </source>
</reference>
<dbReference type="OrthoDB" id="2567428at2"/>
<keyword evidence="4" id="KW-1185">Reference proteome</keyword>
<gene>
    <name evidence="3" type="ORF">F4V43_16410</name>
</gene>
<evidence type="ECO:0000313" key="3">
    <source>
        <dbReference type="EMBL" id="KAA8998809.1"/>
    </source>
</evidence>
<dbReference type="GO" id="GO:0008897">
    <property type="term" value="F:holo-[acyl-carrier-protein] synthase activity"/>
    <property type="evidence" value="ECO:0007669"/>
    <property type="project" value="InterPro"/>
</dbReference>
<organism evidence="3 4">
    <name type="scientific">Paenibacillus spiritus</name>
    <dbReference type="NCBI Taxonomy" id="2496557"/>
    <lineage>
        <taxon>Bacteria</taxon>
        <taxon>Bacillati</taxon>
        <taxon>Bacillota</taxon>
        <taxon>Bacilli</taxon>
        <taxon>Bacillales</taxon>
        <taxon>Paenibacillaceae</taxon>
        <taxon>Paenibacillus</taxon>
    </lineage>
</organism>
<feature type="domain" description="4'-phosphopantetheinyl transferase" evidence="2">
    <location>
        <begin position="105"/>
        <end position="171"/>
    </location>
</feature>
<dbReference type="InterPro" id="IPR037143">
    <property type="entry name" value="4-PPantetheinyl_Trfase_dom_sf"/>
</dbReference>
<name>A0A5J5FXY6_9BACL</name>
<dbReference type="Pfam" id="PF01648">
    <property type="entry name" value="ACPS"/>
    <property type="match status" value="1"/>
</dbReference>